<keyword evidence="2" id="KW-0812">Transmembrane</keyword>
<evidence type="ECO:0000313" key="3">
    <source>
        <dbReference type="EMBL" id="AJI77906.1"/>
    </source>
</evidence>
<keyword evidence="2" id="KW-0472">Membrane</keyword>
<proteinExistence type="predicted"/>
<feature type="transmembrane region" description="Helical" evidence="2">
    <location>
        <begin position="34"/>
        <end position="58"/>
    </location>
</feature>
<dbReference type="RefSeq" id="WP_042529141.1">
    <property type="nucleotide sequence ID" value="NZ_CP010827.1"/>
</dbReference>
<feature type="region of interest" description="Disordered" evidence="1">
    <location>
        <begin position="1"/>
        <end position="25"/>
    </location>
</feature>
<feature type="transmembrane region" description="Helical" evidence="2">
    <location>
        <begin position="133"/>
        <end position="151"/>
    </location>
</feature>
<evidence type="ECO:0000313" key="4">
    <source>
        <dbReference type="Proteomes" id="UP000031890"/>
    </source>
</evidence>
<dbReference type="HOGENOM" id="CLU_133685_1_0_11"/>
<evidence type="ECO:0008006" key="5">
    <source>
        <dbReference type="Google" id="ProtNLM"/>
    </source>
</evidence>
<dbReference type="OrthoDB" id="4428098at2"/>
<reference evidence="3 4" key="1">
    <citation type="journal article" date="2015" name="Genome Announc.">
        <title>Complete Genome Sequence and Annotation of Corynebacterium singulare DSM 44357, Isolated from a Human Semen Specimen.</title>
        <authorList>
            <person name="Merten M."/>
            <person name="Brinkrolf K."/>
            <person name="Albersmeier A."/>
            <person name="Kutter Y."/>
            <person name="Ruckert C."/>
            <person name="Tauch A."/>
        </authorList>
    </citation>
    <scope>NUCLEOTIDE SEQUENCE [LARGE SCALE GENOMIC DNA]</scope>
    <source>
        <strain evidence="3">IBS B52218</strain>
    </source>
</reference>
<dbReference type="KEGG" id="csx:CSING_01740"/>
<sequence length="165" mass="18037">MNDRPGPADYNRGPRRKKRQGDQDYSSWPSQLRIAYWIFVVGAVVMLTAGMVGLFGSYSQVTNTELSVEQVDYIRFNTRFAAISNIVSAVVIAACSAQLASGSVWARRIITAVSAYAMFVNVAALIAGVGGLLLLLIPMVLMVGIFFLFHPDSTAFIKARRAERA</sequence>
<evidence type="ECO:0000256" key="1">
    <source>
        <dbReference type="SAM" id="MobiDB-lite"/>
    </source>
</evidence>
<name>A0A0B6F1I8_9CORY</name>
<dbReference type="AlphaFoldDB" id="A0A0B6F1I8"/>
<protein>
    <recommendedName>
        <fullName evidence="5">Tellurium resistance protein TerC</fullName>
    </recommendedName>
</protein>
<feature type="transmembrane region" description="Helical" evidence="2">
    <location>
        <begin position="78"/>
        <end position="97"/>
    </location>
</feature>
<dbReference type="EMBL" id="CP010827">
    <property type="protein sequence ID" value="AJI77906.1"/>
    <property type="molecule type" value="Genomic_DNA"/>
</dbReference>
<organism evidence="3 4">
    <name type="scientific">Corynebacterium singulare</name>
    <dbReference type="NCBI Taxonomy" id="161899"/>
    <lineage>
        <taxon>Bacteria</taxon>
        <taxon>Bacillati</taxon>
        <taxon>Actinomycetota</taxon>
        <taxon>Actinomycetes</taxon>
        <taxon>Mycobacteriales</taxon>
        <taxon>Corynebacteriaceae</taxon>
        <taxon>Corynebacterium</taxon>
    </lineage>
</organism>
<gene>
    <name evidence="3" type="ORF">CSING_01740</name>
</gene>
<dbReference type="Proteomes" id="UP000031890">
    <property type="component" value="Chromosome"/>
</dbReference>
<keyword evidence="2" id="KW-1133">Transmembrane helix</keyword>
<accession>A0A0B6F1I8</accession>
<dbReference type="STRING" id="161899.CSING_01740"/>
<evidence type="ECO:0000256" key="2">
    <source>
        <dbReference type="SAM" id="Phobius"/>
    </source>
</evidence>